<dbReference type="Pfam" id="PF06314">
    <property type="entry name" value="ADC"/>
    <property type="match status" value="1"/>
</dbReference>
<name>A0A166AAH4_9HYPH</name>
<sequence>MKIADILKQASMPIAAPSYPKGPYRFIDREFLVASYQSDPDAIREALPEPLEPDGSNTVMFEVIRMPDSAGFGDYTESGIVIPAMFGDHPVNFTQQMFLDDTPPIFGGREIWGFPKKLGHPELSVTGATLTGHLEFDGVTIAIATMGYKYQHLLYDVEHGTQCHPDAILKKLQKTQVNLKLIPDVDGSLAIAQLVAYEACDVTVKGAWSGPASLQLFHHANAPIAELPMLKSLGGLHFITDLTLPYGRVIYDYLKP</sequence>
<dbReference type="PATRIC" id="fig|989403.3.peg.1372"/>
<gene>
    <name evidence="1" type="primary">adc</name>
    <name evidence="1" type="ORF">PsAD2_01278</name>
</gene>
<dbReference type="RefSeq" id="WP_068003953.1">
    <property type="nucleotide sequence ID" value="NZ_FOFM01000007.1"/>
</dbReference>
<dbReference type="NCBIfam" id="NF002614">
    <property type="entry name" value="PRK02265.1"/>
    <property type="match status" value="1"/>
</dbReference>
<dbReference type="STRING" id="989403.SAMN05421798_10798"/>
<dbReference type="AlphaFoldDB" id="A0A166AAH4"/>
<dbReference type="SUPFAM" id="SSF160104">
    <property type="entry name" value="Acetoacetate decarboxylase-like"/>
    <property type="match status" value="1"/>
</dbReference>
<dbReference type="GO" id="GO:0047602">
    <property type="term" value="F:acetoacetate decarboxylase activity"/>
    <property type="evidence" value="ECO:0007669"/>
    <property type="project" value="UniProtKB-EC"/>
</dbReference>
<dbReference type="EMBL" id="LMCB01000006">
    <property type="protein sequence ID" value="KZL20789.1"/>
    <property type="molecule type" value="Genomic_DNA"/>
</dbReference>
<organism evidence="1 2">
    <name type="scientific">Pseudovibrio axinellae</name>
    <dbReference type="NCBI Taxonomy" id="989403"/>
    <lineage>
        <taxon>Bacteria</taxon>
        <taxon>Pseudomonadati</taxon>
        <taxon>Pseudomonadota</taxon>
        <taxon>Alphaproteobacteria</taxon>
        <taxon>Hyphomicrobiales</taxon>
        <taxon>Stappiaceae</taxon>
        <taxon>Pseudovibrio</taxon>
    </lineage>
</organism>
<dbReference type="EC" id="4.1.1.4" evidence="1"/>
<dbReference type="InterPro" id="IPR010451">
    <property type="entry name" value="Acetoacetate_decarboxylase"/>
</dbReference>
<evidence type="ECO:0000313" key="1">
    <source>
        <dbReference type="EMBL" id="KZL20789.1"/>
    </source>
</evidence>
<proteinExistence type="predicted"/>
<keyword evidence="2" id="KW-1185">Reference proteome</keyword>
<dbReference type="InterPro" id="IPR023375">
    <property type="entry name" value="ADC_dom_sf"/>
</dbReference>
<protein>
    <submittedName>
        <fullName evidence="1">Putative acetoacetate decarboxylase</fullName>
        <ecNumber evidence="1">4.1.1.4</ecNumber>
    </submittedName>
</protein>
<dbReference type="Gene3D" id="2.40.400.10">
    <property type="entry name" value="Acetoacetate decarboxylase-like"/>
    <property type="match status" value="1"/>
</dbReference>
<dbReference type="Proteomes" id="UP000076577">
    <property type="component" value="Unassembled WGS sequence"/>
</dbReference>
<keyword evidence="1" id="KW-0456">Lyase</keyword>
<evidence type="ECO:0000313" key="2">
    <source>
        <dbReference type="Proteomes" id="UP000076577"/>
    </source>
</evidence>
<accession>A0A166AAH4</accession>
<comment type="caution">
    <text evidence="1">The sequence shown here is derived from an EMBL/GenBank/DDBJ whole genome shotgun (WGS) entry which is preliminary data.</text>
</comment>
<dbReference type="OrthoDB" id="1633687at2"/>
<reference evidence="1 2" key="1">
    <citation type="journal article" date="2016" name="Front. Microbiol.">
        <title>Comparative Genomic Analysis Reveals a Diverse Repertoire of Genes Involved in Prokaryote-Eukaryote Interactions within the Pseudovibrio Genus.</title>
        <authorList>
            <person name="Romano S."/>
            <person name="Fernandez-Guerra A."/>
            <person name="Reen F.J."/>
            <person name="Glockner F.O."/>
            <person name="Crowley S.P."/>
            <person name="O'Sullivan O."/>
            <person name="Cotter P.D."/>
            <person name="Adams C."/>
            <person name="Dobson A.D."/>
            <person name="O'Gara F."/>
        </authorList>
    </citation>
    <scope>NUCLEOTIDE SEQUENCE [LARGE SCALE GENOMIC DNA]</scope>
    <source>
        <strain evidence="1 2">Ad2</strain>
    </source>
</reference>